<evidence type="ECO:0000256" key="5">
    <source>
        <dbReference type="ARBA" id="ARBA00022927"/>
    </source>
</evidence>
<evidence type="ECO:0000256" key="9">
    <source>
        <dbReference type="RuleBase" id="RU368073"/>
    </source>
</evidence>
<dbReference type="GO" id="GO:0030134">
    <property type="term" value="C:COPII-coated ER to Golgi transport vesicle"/>
    <property type="evidence" value="ECO:0007669"/>
    <property type="project" value="TreeGrafter"/>
</dbReference>
<dbReference type="GO" id="GO:0005793">
    <property type="term" value="C:endoplasmic reticulum-Golgi intermediate compartment"/>
    <property type="evidence" value="ECO:0007669"/>
    <property type="project" value="UniProtKB-UniRule"/>
</dbReference>
<keyword evidence="8 9" id="KW-0472">Membrane</keyword>
<evidence type="ECO:0000256" key="10">
    <source>
        <dbReference type="SAM" id="MobiDB-lite"/>
    </source>
</evidence>
<dbReference type="GO" id="GO:0015031">
    <property type="term" value="P:protein transport"/>
    <property type="evidence" value="ECO:0007669"/>
    <property type="project" value="UniProtKB-KW"/>
</dbReference>
<feature type="transmembrane region" description="Helical" evidence="9">
    <location>
        <begin position="238"/>
        <end position="258"/>
    </location>
</feature>
<evidence type="ECO:0000313" key="12">
    <source>
        <dbReference type="Proteomes" id="UP000789570"/>
    </source>
</evidence>
<feature type="transmembrane region" description="Helical" evidence="9">
    <location>
        <begin position="176"/>
        <end position="194"/>
    </location>
</feature>
<keyword evidence="5 9" id="KW-0653">Protein transport</keyword>
<feature type="compositionally biased region" description="Pro residues" evidence="10">
    <location>
        <begin position="27"/>
        <end position="39"/>
    </location>
</feature>
<comment type="subcellular location">
    <subcellularLocation>
        <location evidence="9">Endoplasmic reticulum membrane</location>
        <topology evidence="9">Multi-pass membrane protein</topology>
    </subcellularLocation>
    <subcellularLocation>
        <location evidence="9">Golgi apparatus membrane</location>
        <topology evidence="9">Multi-pass membrane protein</topology>
    </subcellularLocation>
</comment>
<dbReference type="OrthoDB" id="337750at2759"/>
<dbReference type="Pfam" id="PF03878">
    <property type="entry name" value="YIF1"/>
    <property type="match status" value="1"/>
</dbReference>
<feature type="transmembrane region" description="Helical" evidence="9">
    <location>
        <begin position="214"/>
        <end position="231"/>
    </location>
</feature>
<dbReference type="GO" id="GO:0005789">
    <property type="term" value="C:endoplasmic reticulum membrane"/>
    <property type="evidence" value="ECO:0007669"/>
    <property type="project" value="UniProtKB-SubCell"/>
</dbReference>
<reference evidence="11" key="1">
    <citation type="submission" date="2021-06" db="EMBL/GenBank/DDBJ databases">
        <authorList>
            <person name="Kallberg Y."/>
            <person name="Tangrot J."/>
            <person name="Rosling A."/>
        </authorList>
    </citation>
    <scope>NUCLEOTIDE SEQUENCE</scope>
    <source>
        <strain evidence="11">UK204</strain>
    </source>
</reference>
<keyword evidence="7 9" id="KW-0333">Golgi apparatus</keyword>
<gene>
    <name evidence="11" type="ORF">FCALED_LOCUS7291</name>
</gene>
<comment type="function">
    <text evidence="9">Has a role in transport between endoplasmic reticulum and Golgi.</text>
</comment>
<dbReference type="PANTHER" id="PTHR14083">
    <property type="entry name" value="YIP1 INTERACTING FACTOR HOMOLOG YIF1 PROTEIN"/>
    <property type="match status" value="1"/>
</dbReference>
<protein>
    <recommendedName>
        <fullName evidence="9">Protein YIF1</fullName>
    </recommendedName>
</protein>
<feature type="transmembrane region" description="Helical" evidence="9">
    <location>
        <begin position="307"/>
        <end position="324"/>
    </location>
</feature>
<feature type="transmembrane region" description="Helical" evidence="9">
    <location>
        <begin position="264"/>
        <end position="286"/>
    </location>
</feature>
<evidence type="ECO:0000256" key="7">
    <source>
        <dbReference type="ARBA" id="ARBA00023034"/>
    </source>
</evidence>
<comment type="similarity">
    <text evidence="1 9">Belongs to the YIF1 family.</text>
</comment>
<evidence type="ECO:0000256" key="3">
    <source>
        <dbReference type="ARBA" id="ARBA00022692"/>
    </source>
</evidence>
<dbReference type="GO" id="GO:0000139">
    <property type="term" value="C:Golgi membrane"/>
    <property type="evidence" value="ECO:0007669"/>
    <property type="project" value="UniProtKB-SubCell"/>
</dbReference>
<evidence type="ECO:0000256" key="2">
    <source>
        <dbReference type="ARBA" id="ARBA00022448"/>
    </source>
</evidence>
<evidence type="ECO:0000256" key="4">
    <source>
        <dbReference type="ARBA" id="ARBA00022824"/>
    </source>
</evidence>
<sequence>MYNQNNPNNPPKHNSYNYYPPQQHSVSPPPLQHPIPTHPPIQMVDPPVSSPSPTTQQRITHQHQNIPPPPPHQQGPNEYNDAWRFNDATTQMGMQFGRTAMMTGSEYVEKNINRYVNFPALKHYFKVNNLYVANKIRLLLFPWRHRPWSRLVKRSEQNGQMEGFKPPRDDINSPDLYIPAMALVTYVLLTGFVAGTEHKFHPKVLGGNATTASLVMLIELILIKMGCYLLNITTETQILDLLAYSGYKFIGVIVTLLVGLIAPFWLVSVIFIYTVAANGFFLLRSLRYVVFPDSTNTVNSPQRKKRIHFLFIVATLQLVLMYLLI</sequence>
<organism evidence="11 12">
    <name type="scientific">Funneliformis caledonium</name>
    <dbReference type="NCBI Taxonomy" id="1117310"/>
    <lineage>
        <taxon>Eukaryota</taxon>
        <taxon>Fungi</taxon>
        <taxon>Fungi incertae sedis</taxon>
        <taxon>Mucoromycota</taxon>
        <taxon>Glomeromycotina</taxon>
        <taxon>Glomeromycetes</taxon>
        <taxon>Glomerales</taxon>
        <taxon>Glomeraceae</taxon>
        <taxon>Funneliformis</taxon>
    </lineage>
</organism>
<dbReference type="GO" id="GO:0006888">
    <property type="term" value="P:endoplasmic reticulum to Golgi vesicle-mediated transport"/>
    <property type="evidence" value="ECO:0007669"/>
    <property type="project" value="UniProtKB-UniRule"/>
</dbReference>
<name>A0A9N9BT58_9GLOM</name>
<dbReference type="PANTHER" id="PTHR14083:SF0">
    <property type="entry name" value="YIP1D-INTERACTING FACTOR 1, ISOFORM C"/>
    <property type="match status" value="1"/>
</dbReference>
<keyword evidence="6 9" id="KW-1133">Transmembrane helix</keyword>
<feature type="region of interest" description="Disordered" evidence="10">
    <location>
        <begin position="1"/>
        <end position="77"/>
    </location>
</feature>
<evidence type="ECO:0000313" key="11">
    <source>
        <dbReference type="EMBL" id="CAG8575029.1"/>
    </source>
</evidence>
<accession>A0A9N9BT58</accession>
<dbReference type="EMBL" id="CAJVPQ010001906">
    <property type="protein sequence ID" value="CAG8575029.1"/>
    <property type="molecule type" value="Genomic_DNA"/>
</dbReference>
<evidence type="ECO:0000256" key="1">
    <source>
        <dbReference type="ARBA" id="ARBA00009727"/>
    </source>
</evidence>
<keyword evidence="3 9" id="KW-0812">Transmembrane</keyword>
<keyword evidence="2 9" id="KW-0813">Transport</keyword>
<dbReference type="AlphaFoldDB" id="A0A9N9BT58"/>
<dbReference type="Proteomes" id="UP000789570">
    <property type="component" value="Unassembled WGS sequence"/>
</dbReference>
<keyword evidence="4 9" id="KW-0256">Endoplasmic reticulum</keyword>
<feature type="compositionally biased region" description="Low complexity" evidence="10">
    <location>
        <begin position="1"/>
        <end position="21"/>
    </location>
</feature>
<proteinExistence type="inferred from homology"/>
<keyword evidence="12" id="KW-1185">Reference proteome</keyword>
<evidence type="ECO:0000256" key="8">
    <source>
        <dbReference type="ARBA" id="ARBA00023136"/>
    </source>
</evidence>
<dbReference type="InterPro" id="IPR005578">
    <property type="entry name" value="Yif1_fam"/>
</dbReference>
<evidence type="ECO:0000256" key="6">
    <source>
        <dbReference type="ARBA" id="ARBA00022989"/>
    </source>
</evidence>
<comment type="caution">
    <text evidence="11">The sequence shown here is derived from an EMBL/GenBank/DDBJ whole genome shotgun (WGS) entry which is preliminary data.</text>
</comment>